<evidence type="ECO:0000313" key="2">
    <source>
        <dbReference type="Proteomes" id="UP001162992"/>
    </source>
</evidence>
<proteinExistence type="predicted"/>
<sequence length="324" mass="36277">MAAEQNVVQAEPAKSFLEKRLTSLANLLVLGPAQLNVVLILLLPIGLLNPFTFPIAILIVTFLVVLGFVTVDYNSALGKRISQFILPNAVRHFPVKIVAEDLDAFDNNRSYVFGGEPHSILPLGYISLLEHSNLFPVKNIRLLVGSTALRAPFIHQLWKWFGCAPASKEVFHKLLKSGTSVIIIPGGVQECLYMRPGCEVAFLKKRFGFVRIAIQEGSPLVPVFIFNQTKTYSYVKLGHGEWFNKFSRKVGVAPIWIWGEYLSIIPHRTPLYIAVGKPIEVKKIDNPSNEEIGEVHAKFLKAFEELFEKHKEAAGNKDTVLELY</sequence>
<name>A0ACC2CM34_DIPCM</name>
<accession>A0ACC2CM34</accession>
<keyword evidence="2" id="KW-1185">Reference proteome</keyword>
<dbReference type="Proteomes" id="UP001162992">
    <property type="component" value="Chromosome 9"/>
</dbReference>
<evidence type="ECO:0000313" key="1">
    <source>
        <dbReference type="EMBL" id="KAJ7543048.1"/>
    </source>
</evidence>
<comment type="caution">
    <text evidence="1">The sequence shown here is derived from an EMBL/GenBank/DDBJ whole genome shotgun (WGS) entry which is preliminary data.</text>
</comment>
<protein>
    <submittedName>
        <fullName evidence="1">Uncharacterized protein</fullName>
    </submittedName>
</protein>
<gene>
    <name evidence="1" type="ORF">O6H91_09G023200</name>
</gene>
<organism evidence="1 2">
    <name type="scientific">Diphasiastrum complanatum</name>
    <name type="common">Issler's clubmoss</name>
    <name type="synonym">Lycopodium complanatum</name>
    <dbReference type="NCBI Taxonomy" id="34168"/>
    <lineage>
        <taxon>Eukaryota</taxon>
        <taxon>Viridiplantae</taxon>
        <taxon>Streptophyta</taxon>
        <taxon>Embryophyta</taxon>
        <taxon>Tracheophyta</taxon>
        <taxon>Lycopodiopsida</taxon>
        <taxon>Lycopodiales</taxon>
        <taxon>Lycopodiaceae</taxon>
        <taxon>Lycopodioideae</taxon>
        <taxon>Diphasiastrum</taxon>
    </lineage>
</organism>
<reference evidence="2" key="1">
    <citation type="journal article" date="2024" name="Proc. Natl. Acad. Sci. U.S.A.">
        <title>Extraordinary preservation of gene collinearity over three hundred million years revealed in homosporous lycophytes.</title>
        <authorList>
            <person name="Li C."/>
            <person name="Wickell D."/>
            <person name="Kuo L.Y."/>
            <person name="Chen X."/>
            <person name="Nie B."/>
            <person name="Liao X."/>
            <person name="Peng D."/>
            <person name="Ji J."/>
            <person name="Jenkins J."/>
            <person name="Williams M."/>
            <person name="Shu S."/>
            <person name="Plott C."/>
            <person name="Barry K."/>
            <person name="Rajasekar S."/>
            <person name="Grimwood J."/>
            <person name="Han X."/>
            <person name="Sun S."/>
            <person name="Hou Z."/>
            <person name="He W."/>
            <person name="Dai G."/>
            <person name="Sun C."/>
            <person name="Schmutz J."/>
            <person name="Leebens-Mack J.H."/>
            <person name="Li F.W."/>
            <person name="Wang L."/>
        </authorList>
    </citation>
    <scope>NUCLEOTIDE SEQUENCE [LARGE SCALE GENOMIC DNA]</scope>
    <source>
        <strain evidence="2">cv. PW_Plant_1</strain>
    </source>
</reference>
<dbReference type="EMBL" id="CM055100">
    <property type="protein sequence ID" value="KAJ7543048.1"/>
    <property type="molecule type" value="Genomic_DNA"/>
</dbReference>